<dbReference type="Proteomes" id="UP000269921">
    <property type="component" value="Unassembled WGS sequence"/>
</dbReference>
<dbReference type="Pfam" id="PF04986">
    <property type="entry name" value="Y2_Tnp"/>
    <property type="match status" value="1"/>
</dbReference>
<evidence type="ECO:0000313" key="3">
    <source>
        <dbReference type="Proteomes" id="UP000269921"/>
    </source>
</evidence>
<evidence type="ECO:0000313" key="2">
    <source>
        <dbReference type="EMBL" id="VCW39284.1"/>
    </source>
</evidence>
<feature type="domain" description="Transposase IS801/IS1294" evidence="1">
    <location>
        <begin position="9"/>
        <end position="63"/>
    </location>
</feature>
<accession>A0ABD7URC7</accession>
<protein>
    <submittedName>
        <fullName evidence="2">Transposase (Identified by ISEscan HMM)</fullName>
    </submittedName>
</protein>
<comment type="caution">
    <text evidence="2">The sequence shown here is derived from an EMBL/GenBank/DDBJ whole genome shotgun (WGS) entry which is preliminary data.</text>
</comment>
<name>A0ABD7URC7_KLEPN</name>
<dbReference type="InterPro" id="IPR007069">
    <property type="entry name" value="Transposase_32"/>
</dbReference>
<organism evidence="2 3">
    <name type="scientific">Klebsiella pneumoniae</name>
    <dbReference type="NCBI Taxonomy" id="573"/>
    <lineage>
        <taxon>Bacteria</taxon>
        <taxon>Pseudomonadati</taxon>
        <taxon>Pseudomonadota</taxon>
        <taxon>Gammaproteobacteria</taxon>
        <taxon>Enterobacterales</taxon>
        <taxon>Enterobacteriaceae</taxon>
        <taxon>Klebsiella/Raoultella group</taxon>
        <taxon>Klebsiella</taxon>
        <taxon>Klebsiella pneumoniae complex</taxon>
    </lineage>
</organism>
<gene>
    <name evidence="2" type="ORF">BANRA_05296</name>
</gene>
<dbReference type="EMBL" id="UWVH01000002">
    <property type="protein sequence ID" value="VCW39284.1"/>
    <property type="molecule type" value="Genomic_DNA"/>
</dbReference>
<evidence type="ECO:0000259" key="1">
    <source>
        <dbReference type="Pfam" id="PF04986"/>
    </source>
</evidence>
<sequence>MKYGALPEKPPIAGSRLAHYAGSATLSFRYHDHNTGELATETLTQRDIVARLKQHIPEKFFRKRTASDLPPGLDTTVS</sequence>
<dbReference type="AlphaFoldDB" id="A0ABD7URC7"/>
<reference evidence="2 3" key="1">
    <citation type="submission" date="2018-10" db="EMBL/GenBank/DDBJ databases">
        <authorList>
            <person name="Noll B N."/>
        </authorList>
    </citation>
    <scope>NUCLEOTIDE SEQUENCE [LARGE SCALE GENOMIC DNA]</scope>
    <source>
        <strain evidence="2">Kpneu006</strain>
    </source>
</reference>
<proteinExistence type="predicted"/>